<sequence>MALKSPMLPSPDRNLMSAFSPYSESPTSPAPFRSPITHSRPVSNEHARSLHLPNQSSPLATSPSDIPDPSPIATSSNGTDTTDIDETGIESEDLDPTPMPKEPPAPPRLSEPALKLETANAASDARKPRSDDDEQPSSVIHAPQGFDAFVRANSPAEDQLWIANYFKAPRVAPFITSKFSNSPSSPPPLQTSIAPITRDWSATPRAQTRPEAEAQTLEPKRPNNTSRSSSRSSNLEDIPEAQDTENNDDPTPNHHTSLFDHTVERFQETADEVEALKIALSECWTLCNTLAGLSYIHRERIFSDERSHLSFSAKGDMQEQAWKSCWKLCQKLYETRDEEMTTQVRPTLDLCRDFCQCLFEVRRRDNDVADSVLRVSFELNNHLYNTHDRTLPEAFRERTLDFYITLCHRLMKQRSDLARETDSLLEACWSLAEMLFSLRQNKREGKPADEELLGSAVQACWELCDLFREGWTQIRPDRGTPRPSQTTFTQAFQQAKQSQVAASFAHAPESYYESEDEDFGRANPETPTTVFEDTVQDSPDEGPVPNILVLGPSDQNNRQQPGQHHPQWSSSSSNLSGYSQSSGRTTSSTSTIINPANGQPNAEDARLTCLKLLMVKAAINTGFLRSSPTTLASFVKSLPSNSFGTQLWQSQLLGDYKKAVASDPALRSPGPVRRARAVDVAGSVKWMVGSHGQYAWLKDLFRLVFGFHIEDADGREGVVVQS</sequence>
<feature type="domain" description="DUF7624" evidence="2">
    <location>
        <begin position="600"/>
        <end position="721"/>
    </location>
</feature>
<comment type="caution">
    <text evidence="3">The sequence shown here is derived from an EMBL/GenBank/DDBJ whole genome shotgun (WGS) entry which is preliminary data.</text>
</comment>
<evidence type="ECO:0000313" key="3">
    <source>
        <dbReference type="EMBL" id="CAF9919226.1"/>
    </source>
</evidence>
<keyword evidence="4" id="KW-1185">Reference proteome</keyword>
<evidence type="ECO:0000313" key="4">
    <source>
        <dbReference type="Proteomes" id="UP000664534"/>
    </source>
</evidence>
<reference evidence="3" key="1">
    <citation type="submission" date="2021-03" db="EMBL/GenBank/DDBJ databases">
        <authorList>
            <person name="Tagirdzhanova G."/>
        </authorList>
    </citation>
    <scope>NUCLEOTIDE SEQUENCE</scope>
</reference>
<feature type="compositionally biased region" description="Low complexity" evidence="1">
    <location>
        <begin position="569"/>
        <end position="591"/>
    </location>
</feature>
<gene>
    <name evidence="3" type="ORF">IMSHALPRED_004558</name>
</gene>
<evidence type="ECO:0000256" key="1">
    <source>
        <dbReference type="SAM" id="MobiDB-lite"/>
    </source>
</evidence>
<feature type="compositionally biased region" description="Pro residues" evidence="1">
    <location>
        <begin position="97"/>
        <end position="109"/>
    </location>
</feature>
<proteinExistence type="predicted"/>
<dbReference type="EMBL" id="CAJPDT010000022">
    <property type="protein sequence ID" value="CAF9919226.1"/>
    <property type="molecule type" value="Genomic_DNA"/>
</dbReference>
<feature type="region of interest" description="Disordered" evidence="1">
    <location>
        <begin position="1"/>
        <end position="144"/>
    </location>
</feature>
<evidence type="ECO:0000259" key="2">
    <source>
        <dbReference type="Pfam" id="PF24616"/>
    </source>
</evidence>
<dbReference type="Pfam" id="PF24616">
    <property type="entry name" value="DUF7624"/>
    <property type="match status" value="1"/>
</dbReference>
<organism evidence="3 4">
    <name type="scientific">Imshaugia aleurites</name>
    <dbReference type="NCBI Taxonomy" id="172621"/>
    <lineage>
        <taxon>Eukaryota</taxon>
        <taxon>Fungi</taxon>
        <taxon>Dikarya</taxon>
        <taxon>Ascomycota</taxon>
        <taxon>Pezizomycotina</taxon>
        <taxon>Lecanoromycetes</taxon>
        <taxon>OSLEUM clade</taxon>
        <taxon>Lecanoromycetidae</taxon>
        <taxon>Lecanorales</taxon>
        <taxon>Lecanorineae</taxon>
        <taxon>Parmeliaceae</taxon>
        <taxon>Imshaugia</taxon>
    </lineage>
</organism>
<dbReference type="Proteomes" id="UP000664534">
    <property type="component" value="Unassembled WGS sequence"/>
</dbReference>
<feature type="compositionally biased region" description="Acidic residues" evidence="1">
    <location>
        <begin position="237"/>
        <end position="248"/>
    </location>
</feature>
<feature type="compositionally biased region" description="Acidic residues" evidence="1">
    <location>
        <begin position="82"/>
        <end position="95"/>
    </location>
</feature>
<dbReference type="AlphaFoldDB" id="A0A8H3F4M1"/>
<protein>
    <recommendedName>
        <fullName evidence="2">DUF7624 domain-containing protein</fullName>
    </recommendedName>
</protein>
<feature type="compositionally biased region" description="Polar residues" evidence="1">
    <location>
        <begin position="553"/>
        <end position="568"/>
    </location>
</feature>
<name>A0A8H3F4M1_9LECA</name>
<feature type="compositionally biased region" description="Low complexity" evidence="1">
    <location>
        <begin position="60"/>
        <end position="81"/>
    </location>
</feature>
<dbReference type="InterPro" id="IPR056041">
    <property type="entry name" value="DUF7624"/>
</dbReference>
<feature type="region of interest" description="Disordered" evidence="1">
    <location>
        <begin position="499"/>
        <end position="600"/>
    </location>
</feature>
<dbReference type="OrthoDB" id="5230484at2759"/>
<accession>A0A8H3F4M1</accession>
<feature type="region of interest" description="Disordered" evidence="1">
    <location>
        <begin position="177"/>
        <end position="257"/>
    </location>
</feature>